<dbReference type="SUPFAM" id="SSF52540">
    <property type="entry name" value="P-loop containing nucleoside triphosphate hydrolases"/>
    <property type="match status" value="1"/>
</dbReference>
<dbReference type="FunFam" id="3.40.50.300:FF:002288">
    <property type="entry name" value="Probable thymidylate kinase"/>
    <property type="match status" value="1"/>
</dbReference>
<gene>
    <name evidence="10" type="primary">tmk</name>
    <name evidence="12" type="ORF">CAAU_0918</name>
</gene>
<proteinExistence type="inferred from homology"/>
<keyword evidence="6 10" id="KW-0547">Nucleotide-binding</keyword>
<keyword evidence="7 10" id="KW-0418">Kinase</keyword>
<evidence type="ECO:0000256" key="4">
    <source>
        <dbReference type="ARBA" id="ARBA00022679"/>
    </source>
</evidence>
<dbReference type="PANTHER" id="PTHR10344">
    <property type="entry name" value="THYMIDYLATE KINASE"/>
    <property type="match status" value="1"/>
</dbReference>
<dbReference type="InterPro" id="IPR027417">
    <property type="entry name" value="P-loop_NTPase"/>
</dbReference>
<evidence type="ECO:0000256" key="1">
    <source>
        <dbReference type="ARBA" id="ARBA00009776"/>
    </source>
</evidence>
<dbReference type="Gene3D" id="3.40.50.300">
    <property type="entry name" value="P-loop containing nucleotide triphosphate hydrolases"/>
    <property type="match status" value="1"/>
</dbReference>
<comment type="function">
    <text evidence="10">Phosphorylation of dTMP to form dTDP in both de novo and salvage pathways of dTTP synthesis.</text>
</comment>
<dbReference type="STRING" id="857293.CAAU_0918"/>
<feature type="domain" description="Thymidylate kinase-like" evidence="11">
    <location>
        <begin position="7"/>
        <end position="181"/>
    </location>
</feature>
<reference evidence="12 13" key="1">
    <citation type="journal article" date="2011" name="J. Bacteriol.">
        <title>Draft genome sequence of Caloramator australicus strain RC3T, a thermoanaerobe from the Great Artesian Basin of Australia.</title>
        <authorList>
            <person name="Ogg C.D."/>
            <person name="Patel B.K.C."/>
        </authorList>
    </citation>
    <scope>NUCLEOTIDE SEQUENCE [LARGE SCALE GENOMIC DNA]</scope>
    <source>
        <strain evidence="12 13">RC3</strain>
    </source>
</reference>
<evidence type="ECO:0000256" key="3">
    <source>
        <dbReference type="ARBA" id="ARBA00017144"/>
    </source>
</evidence>
<evidence type="ECO:0000313" key="12">
    <source>
        <dbReference type="EMBL" id="CCJ33002.1"/>
    </source>
</evidence>
<evidence type="ECO:0000313" key="13">
    <source>
        <dbReference type="Proteomes" id="UP000007652"/>
    </source>
</evidence>
<evidence type="ECO:0000256" key="2">
    <source>
        <dbReference type="ARBA" id="ARBA00012980"/>
    </source>
</evidence>
<dbReference type="PANTHER" id="PTHR10344:SF4">
    <property type="entry name" value="UMP-CMP KINASE 2, MITOCHONDRIAL"/>
    <property type="match status" value="1"/>
</dbReference>
<evidence type="ECO:0000256" key="6">
    <source>
        <dbReference type="ARBA" id="ARBA00022741"/>
    </source>
</evidence>
<dbReference type="GO" id="GO:0005524">
    <property type="term" value="F:ATP binding"/>
    <property type="evidence" value="ECO:0007669"/>
    <property type="project" value="UniProtKB-UniRule"/>
</dbReference>
<dbReference type="HAMAP" id="MF_00165">
    <property type="entry name" value="Thymidylate_kinase"/>
    <property type="match status" value="1"/>
</dbReference>
<evidence type="ECO:0000256" key="8">
    <source>
        <dbReference type="ARBA" id="ARBA00022840"/>
    </source>
</evidence>
<dbReference type="OrthoDB" id="9774907at2"/>
<dbReference type="CDD" id="cd01672">
    <property type="entry name" value="TMPK"/>
    <property type="match status" value="1"/>
</dbReference>
<dbReference type="Proteomes" id="UP000007652">
    <property type="component" value="Unassembled WGS sequence"/>
</dbReference>
<dbReference type="AlphaFoldDB" id="I7LII7"/>
<sequence>MGKLIIIDGTDGSGKATQTQRLFERLRAEGIRVKKVEFPNYKSESSSLIKMYLNGDFGKNPEDVNPYAASCFYAVDRFSSYKMEWEEFYKADGVIIADRYVTSNMVHQAAKINDLKEKEYFLDWLYDLEYNKFNLPKPDLVIFLDVPPDISLSLIKDRPSKMSGDIKKDIHEKNSEYILTSYKNAVFCAEKYGWKKIQCYRDGNLRTIEDIHEDIYKEVKKIL</sequence>
<keyword evidence="5 10" id="KW-0545">Nucleotide biosynthesis</keyword>
<evidence type="ECO:0000256" key="10">
    <source>
        <dbReference type="HAMAP-Rule" id="MF_00165"/>
    </source>
</evidence>
<dbReference type="Pfam" id="PF02223">
    <property type="entry name" value="Thymidylate_kin"/>
    <property type="match status" value="1"/>
</dbReference>
<name>I7LII7_9CLOT</name>
<comment type="similarity">
    <text evidence="1 10">Belongs to the thymidylate kinase family.</text>
</comment>
<evidence type="ECO:0000256" key="5">
    <source>
        <dbReference type="ARBA" id="ARBA00022727"/>
    </source>
</evidence>
<comment type="caution">
    <text evidence="12">The sequence shown here is derived from an EMBL/GenBank/DDBJ whole genome shotgun (WGS) entry which is preliminary data.</text>
</comment>
<keyword evidence="8 10" id="KW-0067">ATP-binding</keyword>
<dbReference type="GO" id="GO:0005829">
    <property type="term" value="C:cytosol"/>
    <property type="evidence" value="ECO:0007669"/>
    <property type="project" value="TreeGrafter"/>
</dbReference>
<organism evidence="12 13">
    <name type="scientific">Caloramator australicus RC3</name>
    <dbReference type="NCBI Taxonomy" id="857293"/>
    <lineage>
        <taxon>Bacteria</taxon>
        <taxon>Bacillati</taxon>
        <taxon>Bacillota</taxon>
        <taxon>Clostridia</taxon>
        <taxon>Eubacteriales</taxon>
        <taxon>Clostridiaceae</taxon>
        <taxon>Caloramator</taxon>
    </lineage>
</organism>
<dbReference type="InterPro" id="IPR018094">
    <property type="entry name" value="Thymidylate_kinase"/>
</dbReference>
<dbReference type="RefSeq" id="WP_008908276.1">
    <property type="nucleotide sequence ID" value="NZ_CAKP01000046.1"/>
</dbReference>
<dbReference type="eggNOG" id="COG0125">
    <property type="taxonomic scope" value="Bacteria"/>
</dbReference>
<evidence type="ECO:0000259" key="11">
    <source>
        <dbReference type="Pfam" id="PF02223"/>
    </source>
</evidence>
<dbReference type="GO" id="GO:0006235">
    <property type="term" value="P:dTTP biosynthetic process"/>
    <property type="evidence" value="ECO:0007669"/>
    <property type="project" value="UniProtKB-UniRule"/>
</dbReference>
<dbReference type="InterPro" id="IPR039430">
    <property type="entry name" value="Thymidylate_kin-like_dom"/>
</dbReference>
<evidence type="ECO:0000256" key="9">
    <source>
        <dbReference type="ARBA" id="ARBA00048743"/>
    </source>
</evidence>
<comment type="caution">
    <text evidence="10">Lacks conserved residue(s) required for the propagation of feature annotation.</text>
</comment>
<evidence type="ECO:0000256" key="7">
    <source>
        <dbReference type="ARBA" id="ARBA00022777"/>
    </source>
</evidence>
<dbReference type="GO" id="GO:0006233">
    <property type="term" value="P:dTDP biosynthetic process"/>
    <property type="evidence" value="ECO:0007669"/>
    <property type="project" value="InterPro"/>
</dbReference>
<dbReference type="EC" id="2.7.4.9" evidence="2 10"/>
<keyword evidence="4 10" id="KW-0808">Transferase</keyword>
<dbReference type="GO" id="GO:0004798">
    <property type="term" value="F:dTMP kinase activity"/>
    <property type="evidence" value="ECO:0007669"/>
    <property type="project" value="UniProtKB-UniRule"/>
</dbReference>
<keyword evidence="13" id="KW-1185">Reference proteome</keyword>
<comment type="catalytic activity">
    <reaction evidence="9 10">
        <text>dTMP + ATP = dTDP + ADP</text>
        <dbReference type="Rhea" id="RHEA:13517"/>
        <dbReference type="ChEBI" id="CHEBI:30616"/>
        <dbReference type="ChEBI" id="CHEBI:58369"/>
        <dbReference type="ChEBI" id="CHEBI:63528"/>
        <dbReference type="ChEBI" id="CHEBI:456216"/>
        <dbReference type="EC" id="2.7.4.9"/>
    </reaction>
</comment>
<accession>I7LII7</accession>
<dbReference type="GO" id="GO:0006227">
    <property type="term" value="P:dUDP biosynthetic process"/>
    <property type="evidence" value="ECO:0007669"/>
    <property type="project" value="TreeGrafter"/>
</dbReference>
<dbReference type="EMBL" id="CAKP01000046">
    <property type="protein sequence ID" value="CCJ33002.1"/>
    <property type="molecule type" value="Genomic_DNA"/>
</dbReference>
<protein>
    <recommendedName>
        <fullName evidence="3 10">Thymidylate kinase</fullName>
        <ecNumber evidence="2 10">2.7.4.9</ecNumber>
    </recommendedName>
    <alternativeName>
        <fullName evidence="10">dTMP kinase</fullName>
    </alternativeName>
</protein>